<dbReference type="InterPro" id="IPR003439">
    <property type="entry name" value="ABC_transporter-like_ATP-bd"/>
</dbReference>
<dbReference type="RefSeq" id="WP_047303971.1">
    <property type="nucleotide sequence ID" value="NZ_CP060201.1"/>
</dbReference>
<accession>A0A7G8YQH8</accession>
<dbReference type="GO" id="GO:0016887">
    <property type="term" value="F:ATP hydrolysis activity"/>
    <property type="evidence" value="ECO:0007669"/>
    <property type="project" value="InterPro"/>
</dbReference>
<dbReference type="CDD" id="cd03224">
    <property type="entry name" value="ABC_TM1139_LivF_branched"/>
    <property type="match status" value="1"/>
</dbReference>
<reference evidence="8" key="1">
    <citation type="journal article" date="2020" name="Microbiol. Resour. Announc.">
        <title>Complete genome sequences of four natural Pseudomonas isolates that catabolize a wide range of aromatic compounds relevant to lignin valorization.</title>
        <authorList>
            <person name="Hatmaker E.A."/>
            <person name="Presley G."/>
            <person name="Cannon O."/>
            <person name="Guss A.M."/>
            <person name="Elkins J.G."/>
        </authorList>
    </citation>
    <scope>NUCLEOTIDE SEQUENCE [LARGE SCALE GENOMIC DNA]</scope>
    <source>
        <strain evidence="8">H1F5C</strain>
    </source>
</reference>
<name>A0A7G8YQH8_9PSED</name>
<gene>
    <name evidence="7" type="ORF">GGI48_01670</name>
</gene>
<dbReference type="InterPro" id="IPR027417">
    <property type="entry name" value="P-loop_NTPase"/>
</dbReference>
<dbReference type="Gene3D" id="3.40.50.300">
    <property type="entry name" value="P-loop containing nucleotide triphosphate hydrolases"/>
    <property type="match status" value="1"/>
</dbReference>
<sequence length="255" mass="27287">MSHSATASAAEHLLQVQDIEVIYDGAILGVAGVSLDVPQGAIVALLGANGAGKSTTLKAISGLGRAERAQLGRGSIRFAGQDLAGVDPSRRVRQGMVHVLEGRHVFGQLTVEDNLRSGGFVRGLGRRQLAEDLERIYHWFPRLLSKRKVRAGLTSGGEQQMLAIGRALMTHPTLVLLDEPSMGLAPIIVQEIFQIVAQLNREAGVSFLIAEQSINLALKYASHACLLDTGRVALSGTAEQLLARGDLQDFYLGKH</sequence>
<keyword evidence="3" id="KW-0547">Nucleotide-binding</keyword>
<protein>
    <submittedName>
        <fullName evidence="7">ABC transporter ATP-binding protein</fullName>
    </submittedName>
</protein>
<dbReference type="GO" id="GO:0005524">
    <property type="term" value="F:ATP binding"/>
    <property type="evidence" value="ECO:0007669"/>
    <property type="project" value="UniProtKB-KW"/>
</dbReference>
<dbReference type="GO" id="GO:0015658">
    <property type="term" value="F:branched-chain amino acid transmembrane transporter activity"/>
    <property type="evidence" value="ECO:0007669"/>
    <property type="project" value="TreeGrafter"/>
</dbReference>
<dbReference type="SUPFAM" id="SSF52540">
    <property type="entry name" value="P-loop containing nucleoside triphosphate hydrolases"/>
    <property type="match status" value="1"/>
</dbReference>
<dbReference type="SMART" id="SM00382">
    <property type="entry name" value="AAA"/>
    <property type="match status" value="1"/>
</dbReference>
<proteinExistence type="inferred from homology"/>
<organism evidence="7 8">
    <name type="scientific">Pseudomonas protegens</name>
    <dbReference type="NCBI Taxonomy" id="380021"/>
    <lineage>
        <taxon>Bacteria</taxon>
        <taxon>Pseudomonadati</taxon>
        <taxon>Pseudomonadota</taxon>
        <taxon>Gammaproteobacteria</taxon>
        <taxon>Pseudomonadales</taxon>
        <taxon>Pseudomonadaceae</taxon>
        <taxon>Pseudomonas</taxon>
    </lineage>
</organism>
<dbReference type="Pfam" id="PF00005">
    <property type="entry name" value="ABC_tran"/>
    <property type="match status" value="1"/>
</dbReference>
<dbReference type="PANTHER" id="PTHR43820">
    <property type="entry name" value="HIGH-AFFINITY BRANCHED-CHAIN AMINO ACID TRANSPORT ATP-BINDING PROTEIN LIVF"/>
    <property type="match status" value="1"/>
</dbReference>
<dbReference type="InterPro" id="IPR052156">
    <property type="entry name" value="BCAA_Transport_ATP-bd_LivF"/>
</dbReference>
<dbReference type="Proteomes" id="UP000515277">
    <property type="component" value="Chromosome"/>
</dbReference>
<evidence type="ECO:0000256" key="4">
    <source>
        <dbReference type="ARBA" id="ARBA00022840"/>
    </source>
</evidence>
<comment type="similarity">
    <text evidence="1">Belongs to the ABC transporter superfamily.</text>
</comment>
<evidence type="ECO:0000259" key="6">
    <source>
        <dbReference type="PROSITE" id="PS50893"/>
    </source>
</evidence>
<evidence type="ECO:0000256" key="1">
    <source>
        <dbReference type="ARBA" id="ARBA00005417"/>
    </source>
</evidence>
<keyword evidence="5" id="KW-0029">Amino-acid transport</keyword>
<evidence type="ECO:0000256" key="5">
    <source>
        <dbReference type="ARBA" id="ARBA00022970"/>
    </source>
</evidence>
<dbReference type="PROSITE" id="PS50893">
    <property type="entry name" value="ABC_TRANSPORTER_2"/>
    <property type="match status" value="1"/>
</dbReference>
<evidence type="ECO:0000313" key="8">
    <source>
        <dbReference type="Proteomes" id="UP000515277"/>
    </source>
</evidence>
<feature type="domain" description="ABC transporter" evidence="6">
    <location>
        <begin position="14"/>
        <end position="254"/>
    </location>
</feature>
<evidence type="ECO:0000256" key="3">
    <source>
        <dbReference type="ARBA" id="ARBA00022741"/>
    </source>
</evidence>
<dbReference type="InterPro" id="IPR003593">
    <property type="entry name" value="AAA+_ATPase"/>
</dbReference>
<dbReference type="EMBL" id="CP060201">
    <property type="protein sequence ID" value="QNH77926.1"/>
    <property type="molecule type" value="Genomic_DNA"/>
</dbReference>
<keyword evidence="4 7" id="KW-0067">ATP-binding</keyword>
<evidence type="ECO:0000313" key="7">
    <source>
        <dbReference type="EMBL" id="QNH77926.1"/>
    </source>
</evidence>
<keyword evidence="2" id="KW-0813">Transport</keyword>
<dbReference type="PANTHER" id="PTHR43820:SF8">
    <property type="entry name" value="ABC TRANSPORTER SUBSTRATE-BINDING PROTEIN"/>
    <property type="match status" value="1"/>
</dbReference>
<evidence type="ECO:0000256" key="2">
    <source>
        <dbReference type="ARBA" id="ARBA00022448"/>
    </source>
</evidence>
<dbReference type="GO" id="GO:0015807">
    <property type="term" value="P:L-amino acid transport"/>
    <property type="evidence" value="ECO:0007669"/>
    <property type="project" value="TreeGrafter"/>
</dbReference>
<dbReference type="AlphaFoldDB" id="A0A7G8YQH8"/>